<name>I7M6G7_TETTS</name>
<feature type="coiled-coil region" evidence="1">
    <location>
        <begin position="301"/>
        <end position="360"/>
    </location>
</feature>
<dbReference type="AlphaFoldDB" id="I7M6G7"/>
<keyword evidence="1" id="KW-0175">Coiled coil</keyword>
<dbReference type="GeneID" id="7831133"/>
<keyword evidence="3" id="KW-1185">Reference proteome</keyword>
<accession>I7M6G7</accession>
<dbReference type="Proteomes" id="UP000009168">
    <property type="component" value="Unassembled WGS sequence"/>
</dbReference>
<organism evidence="2 3">
    <name type="scientific">Tetrahymena thermophila (strain SB210)</name>
    <dbReference type="NCBI Taxonomy" id="312017"/>
    <lineage>
        <taxon>Eukaryota</taxon>
        <taxon>Sar</taxon>
        <taxon>Alveolata</taxon>
        <taxon>Ciliophora</taxon>
        <taxon>Intramacronucleata</taxon>
        <taxon>Oligohymenophorea</taxon>
        <taxon>Hymenostomatida</taxon>
        <taxon>Tetrahymenina</taxon>
        <taxon>Tetrahymenidae</taxon>
        <taxon>Tetrahymena</taxon>
    </lineage>
</organism>
<evidence type="ECO:0000313" key="3">
    <source>
        <dbReference type="Proteomes" id="UP000009168"/>
    </source>
</evidence>
<dbReference type="InParanoid" id="I7M6G7"/>
<evidence type="ECO:0000313" key="2">
    <source>
        <dbReference type="EMBL" id="EAR85173.3"/>
    </source>
</evidence>
<proteinExistence type="predicted"/>
<gene>
    <name evidence="2" type="ORF">TTHERM_00486240</name>
</gene>
<dbReference type="KEGG" id="tet:TTHERM_00486240"/>
<dbReference type="RefSeq" id="XP_001032836.3">
    <property type="nucleotide sequence ID" value="XM_001032836.3"/>
</dbReference>
<dbReference type="EMBL" id="GG662587">
    <property type="protein sequence ID" value="EAR85173.3"/>
    <property type="molecule type" value="Genomic_DNA"/>
</dbReference>
<feature type="coiled-coil region" evidence="1">
    <location>
        <begin position="390"/>
        <end position="466"/>
    </location>
</feature>
<protein>
    <submittedName>
        <fullName evidence="2">Uncharacterized protein</fullName>
    </submittedName>
</protein>
<sequence>MIPSNGYNQGSNFVQAYVEQQKNELQNQETFELKIPKINRENKQKKQQQSEQENFKRKFDSLMKITFLNLNELVFTRLKYGFKQIKQYQNKSLLNKTEQCAKKCRQIQILINALKKYEMRVILQNACMDMPFNLEQLKYLKILEPKTLLVKVVFLKMKFIFYEKTKSNYQIQYLIKKEKEFASLLIYKILDYKIRRSMQFGINRILEKVYKNNQMAIIVCSKAKNITQQKFAQNLCKALRALFQAKIKSSFTKLKEQSMQEFRTKNLIQLKVKEYLLKAAALSKTLKSLIKSKQSYSFQKMKQLQEKYEEKQIQNNIIQFEEKFDHVIKDQEAQIDMSIIKTQALANQEAENKLLRAKEKYIKTLTIIRRCRFLQIVSKYLQKRKQKCFIQFQNNTIIKMIQKMSKLKEQLMDKINDINLNLECQSEQERNDNWIIDYNKYLHLRRQEYQTAIQEAQVYLQNEEQDFLLTIQQMDQQLDQDPIETHIYQSEINPQTLQSFHNLSMQQNDLSIQNANNNLSSQNNIAINS</sequence>
<reference evidence="3" key="1">
    <citation type="journal article" date="2006" name="PLoS Biol.">
        <title>Macronuclear genome sequence of the ciliate Tetrahymena thermophila, a model eukaryote.</title>
        <authorList>
            <person name="Eisen J.A."/>
            <person name="Coyne R.S."/>
            <person name="Wu M."/>
            <person name="Wu D."/>
            <person name="Thiagarajan M."/>
            <person name="Wortman J.R."/>
            <person name="Badger J.H."/>
            <person name="Ren Q."/>
            <person name="Amedeo P."/>
            <person name="Jones K.M."/>
            <person name="Tallon L.J."/>
            <person name="Delcher A.L."/>
            <person name="Salzberg S.L."/>
            <person name="Silva J.C."/>
            <person name="Haas B.J."/>
            <person name="Majoros W.H."/>
            <person name="Farzad M."/>
            <person name="Carlton J.M."/>
            <person name="Smith R.K. Jr."/>
            <person name="Garg J."/>
            <person name="Pearlman R.E."/>
            <person name="Karrer K.M."/>
            <person name="Sun L."/>
            <person name="Manning G."/>
            <person name="Elde N.C."/>
            <person name="Turkewitz A.P."/>
            <person name="Asai D.J."/>
            <person name="Wilkes D.E."/>
            <person name="Wang Y."/>
            <person name="Cai H."/>
            <person name="Collins K."/>
            <person name="Stewart B.A."/>
            <person name="Lee S.R."/>
            <person name="Wilamowska K."/>
            <person name="Weinberg Z."/>
            <person name="Ruzzo W.L."/>
            <person name="Wloga D."/>
            <person name="Gaertig J."/>
            <person name="Frankel J."/>
            <person name="Tsao C.-C."/>
            <person name="Gorovsky M.A."/>
            <person name="Keeling P.J."/>
            <person name="Waller R.F."/>
            <person name="Patron N.J."/>
            <person name="Cherry J.M."/>
            <person name="Stover N.A."/>
            <person name="Krieger C.J."/>
            <person name="del Toro C."/>
            <person name="Ryder H.F."/>
            <person name="Williamson S.C."/>
            <person name="Barbeau R.A."/>
            <person name="Hamilton E.P."/>
            <person name="Orias E."/>
        </authorList>
    </citation>
    <scope>NUCLEOTIDE SEQUENCE [LARGE SCALE GENOMIC DNA]</scope>
    <source>
        <strain evidence="3">SB210</strain>
    </source>
</reference>
<evidence type="ECO:0000256" key="1">
    <source>
        <dbReference type="SAM" id="Coils"/>
    </source>
</evidence>